<keyword evidence="2" id="KW-0378">Hydrolase</keyword>
<protein>
    <recommendedName>
        <fullName evidence="1">protein-tyrosine-phosphatase</fullName>
        <ecNumber evidence="1">3.1.3.48</ecNumber>
    </recommendedName>
</protein>
<dbReference type="Gene3D" id="3.90.190.10">
    <property type="entry name" value="Protein tyrosine phosphatase superfamily"/>
    <property type="match status" value="1"/>
</dbReference>
<evidence type="ECO:0000256" key="3">
    <source>
        <dbReference type="ARBA" id="ARBA00022912"/>
    </source>
</evidence>
<name>V8NZC2_OPHHA</name>
<dbReference type="PANTHER" id="PTHR46198">
    <property type="entry name" value="PROTEIN-TYROSINE-PHOSPHATASE"/>
    <property type="match status" value="1"/>
</dbReference>
<sequence length="66" mass="7221">MLTEEHFNTCKSEGQMGMLEDSDPHTAINAGIRRTGCFIATVIGCQQLREKGAVDVSSIICQLHLD</sequence>
<dbReference type="InterPro" id="IPR000242">
    <property type="entry name" value="PTP_cat"/>
</dbReference>
<comment type="caution">
    <text evidence="5">The sequence shown here is derived from an EMBL/GenBank/DDBJ whole genome shotgun (WGS) entry which is preliminary data.</text>
</comment>
<organism evidence="5 6">
    <name type="scientific">Ophiophagus hannah</name>
    <name type="common">King cobra</name>
    <name type="synonym">Naja hannah</name>
    <dbReference type="NCBI Taxonomy" id="8665"/>
    <lineage>
        <taxon>Eukaryota</taxon>
        <taxon>Metazoa</taxon>
        <taxon>Chordata</taxon>
        <taxon>Craniata</taxon>
        <taxon>Vertebrata</taxon>
        <taxon>Euteleostomi</taxon>
        <taxon>Lepidosauria</taxon>
        <taxon>Squamata</taxon>
        <taxon>Bifurcata</taxon>
        <taxon>Unidentata</taxon>
        <taxon>Episquamata</taxon>
        <taxon>Toxicofera</taxon>
        <taxon>Serpentes</taxon>
        <taxon>Colubroidea</taxon>
        <taxon>Elapidae</taxon>
        <taxon>Elapinae</taxon>
        <taxon>Ophiophagus</taxon>
    </lineage>
</organism>
<dbReference type="AlphaFoldDB" id="V8NZC2"/>
<dbReference type="PANTHER" id="PTHR46198:SF4">
    <property type="entry name" value="PROTEIN-TYROSINE-PHOSPHATASE"/>
    <property type="match status" value="1"/>
</dbReference>
<gene>
    <name evidence="5" type="ORF">L345_07272</name>
</gene>
<dbReference type="GO" id="GO:0005886">
    <property type="term" value="C:plasma membrane"/>
    <property type="evidence" value="ECO:0007669"/>
    <property type="project" value="TreeGrafter"/>
</dbReference>
<evidence type="ECO:0000256" key="1">
    <source>
        <dbReference type="ARBA" id="ARBA00013064"/>
    </source>
</evidence>
<keyword evidence="3" id="KW-0904">Protein phosphatase</keyword>
<evidence type="ECO:0000313" key="5">
    <source>
        <dbReference type="EMBL" id="ETE66942.1"/>
    </source>
</evidence>
<dbReference type="OrthoDB" id="9993594at2759"/>
<dbReference type="InterPro" id="IPR008356">
    <property type="entry name" value="Tyr_Pase_KIM-con"/>
</dbReference>
<evidence type="ECO:0000313" key="6">
    <source>
        <dbReference type="Proteomes" id="UP000018936"/>
    </source>
</evidence>
<dbReference type="InterPro" id="IPR029021">
    <property type="entry name" value="Prot-tyrosine_phosphatase-like"/>
</dbReference>
<dbReference type="Pfam" id="PF00102">
    <property type="entry name" value="Y_phosphatase"/>
    <property type="match status" value="1"/>
</dbReference>
<dbReference type="GO" id="GO:0004725">
    <property type="term" value="F:protein tyrosine phosphatase activity"/>
    <property type="evidence" value="ECO:0007669"/>
    <property type="project" value="UniProtKB-EC"/>
</dbReference>
<reference evidence="5 6" key="1">
    <citation type="journal article" date="2013" name="Proc. Natl. Acad. Sci. U.S.A.">
        <title>The king cobra genome reveals dynamic gene evolution and adaptation in the snake venom system.</title>
        <authorList>
            <person name="Vonk F.J."/>
            <person name="Casewell N.R."/>
            <person name="Henkel C.V."/>
            <person name="Heimberg A.M."/>
            <person name="Jansen H.J."/>
            <person name="McCleary R.J."/>
            <person name="Kerkkamp H.M."/>
            <person name="Vos R.A."/>
            <person name="Guerreiro I."/>
            <person name="Calvete J.J."/>
            <person name="Wuster W."/>
            <person name="Woods A.E."/>
            <person name="Logan J.M."/>
            <person name="Harrison R.A."/>
            <person name="Castoe T.A."/>
            <person name="de Koning A.P."/>
            <person name="Pollock D.D."/>
            <person name="Yandell M."/>
            <person name="Calderon D."/>
            <person name="Renjifo C."/>
            <person name="Currier R.B."/>
            <person name="Salgado D."/>
            <person name="Pla D."/>
            <person name="Sanz L."/>
            <person name="Hyder A.S."/>
            <person name="Ribeiro J.M."/>
            <person name="Arntzen J.W."/>
            <person name="van den Thillart G.E."/>
            <person name="Boetzer M."/>
            <person name="Pirovano W."/>
            <person name="Dirks R.P."/>
            <person name="Spaink H.P."/>
            <person name="Duboule D."/>
            <person name="McGlinn E."/>
            <person name="Kini R.M."/>
            <person name="Richardson M.K."/>
        </authorList>
    </citation>
    <scope>NUCLEOTIDE SEQUENCE</scope>
    <source>
        <tissue evidence="5">Blood</tissue>
    </source>
</reference>
<dbReference type="SUPFAM" id="SSF52799">
    <property type="entry name" value="(Phosphotyrosine protein) phosphatases II"/>
    <property type="match status" value="1"/>
</dbReference>
<dbReference type="EC" id="3.1.3.48" evidence="1"/>
<feature type="non-terminal residue" evidence="5">
    <location>
        <position position="1"/>
    </location>
</feature>
<feature type="domain" description="Tyrosine-protein phosphatase" evidence="4">
    <location>
        <begin position="29"/>
        <end position="64"/>
    </location>
</feature>
<dbReference type="Proteomes" id="UP000018936">
    <property type="component" value="Unassembled WGS sequence"/>
</dbReference>
<dbReference type="GO" id="GO:0005829">
    <property type="term" value="C:cytosol"/>
    <property type="evidence" value="ECO:0007669"/>
    <property type="project" value="TreeGrafter"/>
</dbReference>
<proteinExistence type="predicted"/>
<dbReference type="GO" id="GO:0030054">
    <property type="term" value="C:cell junction"/>
    <property type="evidence" value="ECO:0007669"/>
    <property type="project" value="TreeGrafter"/>
</dbReference>
<keyword evidence="6" id="KW-1185">Reference proteome</keyword>
<evidence type="ECO:0000256" key="2">
    <source>
        <dbReference type="ARBA" id="ARBA00022801"/>
    </source>
</evidence>
<feature type="non-terminal residue" evidence="5">
    <location>
        <position position="66"/>
    </location>
</feature>
<dbReference type="GO" id="GO:0007165">
    <property type="term" value="P:signal transduction"/>
    <property type="evidence" value="ECO:0007669"/>
    <property type="project" value="TreeGrafter"/>
</dbReference>
<dbReference type="GO" id="GO:0019901">
    <property type="term" value="F:protein kinase binding"/>
    <property type="evidence" value="ECO:0007669"/>
    <property type="project" value="TreeGrafter"/>
</dbReference>
<accession>V8NZC2</accession>
<dbReference type="EMBL" id="AZIM01001424">
    <property type="protein sequence ID" value="ETE66942.1"/>
    <property type="molecule type" value="Genomic_DNA"/>
</dbReference>
<evidence type="ECO:0000259" key="4">
    <source>
        <dbReference type="Pfam" id="PF00102"/>
    </source>
</evidence>